<evidence type="ECO:0000313" key="4">
    <source>
        <dbReference type="EMBL" id="OAZ42850.1"/>
    </source>
</evidence>
<accession>A0ABX2WK85</accession>
<proteinExistence type="predicted"/>
<evidence type="ECO:0000256" key="2">
    <source>
        <dbReference type="ARBA" id="ARBA00022679"/>
    </source>
</evidence>
<dbReference type="PANTHER" id="PTHR12526">
    <property type="entry name" value="GLYCOSYLTRANSFERASE"/>
    <property type="match status" value="1"/>
</dbReference>
<reference evidence="5" key="1">
    <citation type="submission" date="2016-06" db="EMBL/GenBank/DDBJ databases">
        <title>Genome sequencing of cellulolytic organisms.</title>
        <authorList>
            <person name="Bohra V."/>
            <person name="Dafale N.A."/>
            <person name="Purohit H.J."/>
        </authorList>
    </citation>
    <scope>NUCLEOTIDE SEQUENCE [LARGE SCALE GENOMIC DNA]</scope>
    <source>
        <strain evidence="5">ND21</strain>
    </source>
</reference>
<dbReference type="EMBL" id="LZEM01000011">
    <property type="protein sequence ID" value="OAZ42850.1"/>
    <property type="molecule type" value="Genomic_DNA"/>
</dbReference>
<protein>
    <recommendedName>
        <fullName evidence="3">Glycosyltransferase subfamily 4-like N-terminal domain-containing protein</fullName>
    </recommendedName>
</protein>
<dbReference type="SUPFAM" id="SSF53756">
    <property type="entry name" value="UDP-Glycosyltransferase/glycogen phosphorylase"/>
    <property type="match status" value="1"/>
</dbReference>
<dbReference type="InterPro" id="IPR028098">
    <property type="entry name" value="Glyco_trans_4-like_N"/>
</dbReference>
<name>A0ABX2WK85_9MICO</name>
<evidence type="ECO:0000313" key="5">
    <source>
        <dbReference type="Proteomes" id="UP000093918"/>
    </source>
</evidence>
<evidence type="ECO:0000256" key="1">
    <source>
        <dbReference type="ARBA" id="ARBA00022676"/>
    </source>
</evidence>
<keyword evidence="5" id="KW-1185">Reference proteome</keyword>
<keyword evidence="2" id="KW-0808">Transferase</keyword>
<organism evidence="4 5">
    <name type="scientific">Microbacterium arborescens</name>
    <dbReference type="NCBI Taxonomy" id="33883"/>
    <lineage>
        <taxon>Bacteria</taxon>
        <taxon>Bacillati</taxon>
        <taxon>Actinomycetota</taxon>
        <taxon>Actinomycetes</taxon>
        <taxon>Micrococcales</taxon>
        <taxon>Microbacteriaceae</taxon>
        <taxon>Microbacterium</taxon>
    </lineage>
</organism>
<dbReference type="Pfam" id="PF13579">
    <property type="entry name" value="Glyco_trans_4_4"/>
    <property type="match status" value="1"/>
</dbReference>
<evidence type="ECO:0000259" key="3">
    <source>
        <dbReference type="Pfam" id="PF13579"/>
    </source>
</evidence>
<gene>
    <name evidence="4" type="ORF">A9Z40_15185</name>
</gene>
<keyword evidence="1" id="KW-0328">Glycosyltransferase</keyword>
<dbReference type="Proteomes" id="UP000093918">
    <property type="component" value="Unassembled WGS sequence"/>
</dbReference>
<sequence>MRIQIVSRIYAPEPAAASLRLSLLVRELHERGHHVEVLTSRAPRSATTLRPAGRVRRWPVLRDRSGQVRGYLPYLSFDIPAFFRVLLGPRADVAVVEPPPTTGTVVRVACAIRRVPYVYYAADLVSVAAEATSAPRIVVRLVRALEAWSLGGARAVLAVTEGVATTVRALSPGARVTAVGHGVDDETFNPAVAPEPAAHVVYIGTASEWHGAGVFIDALAIARARGHAITALFVGQGGEWDELKERTRQLGLDDLVRFRDQVPAPVAARLIRGARAALASIREGGGYDFAVPTKAYAALAVGTPVIYAGPDPVRSLVIDNDLGAGTAWDVEPVAAALIETASAEPSAERRAGVAAWAARNLSGRAVARRAADATLAAVDSPRFARGRRGRAR</sequence>
<dbReference type="PANTHER" id="PTHR12526:SF638">
    <property type="entry name" value="SPORE COAT PROTEIN SA"/>
    <property type="match status" value="1"/>
</dbReference>
<feature type="domain" description="Glycosyltransferase subfamily 4-like N-terminal" evidence="3">
    <location>
        <begin position="21"/>
        <end position="179"/>
    </location>
</feature>
<dbReference type="Pfam" id="PF13692">
    <property type="entry name" value="Glyco_trans_1_4"/>
    <property type="match status" value="1"/>
</dbReference>
<dbReference type="RefSeq" id="WP_023955463.1">
    <property type="nucleotide sequence ID" value="NZ_LZEM01000011.1"/>
</dbReference>
<dbReference type="Gene3D" id="3.40.50.2000">
    <property type="entry name" value="Glycogen Phosphorylase B"/>
    <property type="match status" value="2"/>
</dbReference>
<comment type="caution">
    <text evidence="4">The sequence shown here is derived from an EMBL/GenBank/DDBJ whole genome shotgun (WGS) entry which is preliminary data.</text>
</comment>